<evidence type="ECO:0000313" key="4">
    <source>
        <dbReference type="EMBL" id="KAJ8279023.1"/>
    </source>
</evidence>
<keyword evidence="2" id="KW-1133">Transmembrane helix</keyword>
<keyword evidence="2" id="KW-0812">Transmembrane</keyword>
<sequence>MGIQMNLVLCALVFLIRSSDIRGQNTDMPLSLGPALNLSEVPPTAPVHSTTAPLHNSTAPVHNSTAPVHNSTAPVHSSTAPASSYSSQPNSTLNTPLLQSPTSNSSSDNSSSDGSNSTVGITPVSTPVPTPQDHKALQNQTTTDVPITTGSVASSAPANGTTNEELASSSAPNIQQATNSPNISSPQPTTATTSSPKTTSTAPATAKNTASELNVGDEELPSVTRKSGAPLDPLLAGLVSVFIVSAAIVSLLLFLKFRRRNEGPEFRRLQDLPMDDMMEDTPLSMFSY</sequence>
<dbReference type="AlphaFoldDB" id="A0A9Q1DRG4"/>
<evidence type="ECO:0000313" key="5">
    <source>
        <dbReference type="Proteomes" id="UP001152803"/>
    </source>
</evidence>
<gene>
    <name evidence="4" type="ORF">COCON_G00060890</name>
</gene>
<evidence type="ECO:0000256" key="3">
    <source>
        <dbReference type="SAM" id="SignalP"/>
    </source>
</evidence>
<feature type="compositionally biased region" description="Polar residues" evidence="1">
    <location>
        <begin position="88"/>
        <end position="102"/>
    </location>
</feature>
<feature type="signal peptide" evidence="3">
    <location>
        <begin position="1"/>
        <end position="23"/>
    </location>
</feature>
<comment type="caution">
    <text evidence="4">The sequence shown here is derived from an EMBL/GenBank/DDBJ whole genome shotgun (WGS) entry which is preliminary data.</text>
</comment>
<feature type="compositionally biased region" description="Polar residues" evidence="1">
    <location>
        <begin position="137"/>
        <end position="183"/>
    </location>
</feature>
<dbReference type="OrthoDB" id="8964578at2759"/>
<feature type="region of interest" description="Disordered" evidence="1">
    <location>
        <begin position="41"/>
        <end position="226"/>
    </location>
</feature>
<feature type="compositionally biased region" description="Low complexity" evidence="1">
    <location>
        <begin position="184"/>
        <end position="211"/>
    </location>
</feature>
<evidence type="ECO:0000256" key="1">
    <source>
        <dbReference type="SAM" id="MobiDB-lite"/>
    </source>
</evidence>
<name>A0A9Q1DRG4_CONCO</name>
<evidence type="ECO:0000256" key="2">
    <source>
        <dbReference type="SAM" id="Phobius"/>
    </source>
</evidence>
<keyword evidence="2" id="KW-0472">Membrane</keyword>
<feature type="compositionally biased region" description="Polar residues" evidence="1">
    <location>
        <begin position="47"/>
        <end position="76"/>
    </location>
</feature>
<feature type="compositionally biased region" description="Low complexity" evidence="1">
    <location>
        <begin position="103"/>
        <end position="117"/>
    </location>
</feature>
<keyword evidence="5" id="KW-1185">Reference proteome</keyword>
<proteinExistence type="predicted"/>
<accession>A0A9Q1DRG4</accession>
<reference evidence="4" key="1">
    <citation type="journal article" date="2023" name="Science">
        <title>Genome structures resolve the early diversification of teleost fishes.</title>
        <authorList>
            <person name="Parey E."/>
            <person name="Louis A."/>
            <person name="Montfort J."/>
            <person name="Bouchez O."/>
            <person name="Roques C."/>
            <person name="Iampietro C."/>
            <person name="Lluch J."/>
            <person name="Castinel A."/>
            <person name="Donnadieu C."/>
            <person name="Desvignes T."/>
            <person name="Floi Bucao C."/>
            <person name="Jouanno E."/>
            <person name="Wen M."/>
            <person name="Mejri S."/>
            <person name="Dirks R."/>
            <person name="Jansen H."/>
            <person name="Henkel C."/>
            <person name="Chen W.J."/>
            <person name="Zahm M."/>
            <person name="Cabau C."/>
            <person name="Klopp C."/>
            <person name="Thompson A.W."/>
            <person name="Robinson-Rechavi M."/>
            <person name="Braasch I."/>
            <person name="Lecointre G."/>
            <person name="Bobe J."/>
            <person name="Postlethwait J.H."/>
            <person name="Berthelot C."/>
            <person name="Roest Crollius H."/>
            <person name="Guiguen Y."/>
        </authorList>
    </citation>
    <scope>NUCLEOTIDE SEQUENCE</scope>
    <source>
        <strain evidence="4">Concon-B</strain>
    </source>
</reference>
<feature type="transmembrane region" description="Helical" evidence="2">
    <location>
        <begin position="234"/>
        <end position="255"/>
    </location>
</feature>
<feature type="chain" id="PRO_5040231920" evidence="3">
    <location>
        <begin position="24"/>
        <end position="288"/>
    </location>
</feature>
<protein>
    <submittedName>
        <fullName evidence="4">Uncharacterized protein</fullName>
    </submittedName>
</protein>
<keyword evidence="3" id="KW-0732">Signal</keyword>
<feature type="compositionally biased region" description="Low complexity" evidence="1">
    <location>
        <begin position="77"/>
        <end position="87"/>
    </location>
</feature>
<organism evidence="4 5">
    <name type="scientific">Conger conger</name>
    <name type="common">Conger eel</name>
    <name type="synonym">Muraena conger</name>
    <dbReference type="NCBI Taxonomy" id="82655"/>
    <lineage>
        <taxon>Eukaryota</taxon>
        <taxon>Metazoa</taxon>
        <taxon>Chordata</taxon>
        <taxon>Craniata</taxon>
        <taxon>Vertebrata</taxon>
        <taxon>Euteleostomi</taxon>
        <taxon>Actinopterygii</taxon>
        <taxon>Neopterygii</taxon>
        <taxon>Teleostei</taxon>
        <taxon>Anguilliformes</taxon>
        <taxon>Congridae</taxon>
        <taxon>Conger</taxon>
    </lineage>
</organism>
<feature type="compositionally biased region" description="Polar residues" evidence="1">
    <location>
        <begin position="118"/>
        <end position="127"/>
    </location>
</feature>
<dbReference type="EMBL" id="JAFJMO010000004">
    <property type="protein sequence ID" value="KAJ8279023.1"/>
    <property type="molecule type" value="Genomic_DNA"/>
</dbReference>
<dbReference type="Proteomes" id="UP001152803">
    <property type="component" value="Unassembled WGS sequence"/>
</dbReference>